<evidence type="ECO:0000313" key="5">
    <source>
        <dbReference type="Proteomes" id="UP001164746"/>
    </source>
</evidence>
<dbReference type="Proteomes" id="UP001164746">
    <property type="component" value="Chromosome 11"/>
</dbReference>
<evidence type="ECO:0000256" key="1">
    <source>
        <dbReference type="ARBA" id="ARBA00010090"/>
    </source>
</evidence>
<organism evidence="4 5">
    <name type="scientific">Mya arenaria</name>
    <name type="common">Soft-shell clam</name>
    <dbReference type="NCBI Taxonomy" id="6604"/>
    <lineage>
        <taxon>Eukaryota</taxon>
        <taxon>Metazoa</taxon>
        <taxon>Spiralia</taxon>
        <taxon>Lophotrochozoa</taxon>
        <taxon>Mollusca</taxon>
        <taxon>Bivalvia</taxon>
        <taxon>Autobranchia</taxon>
        <taxon>Heteroconchia</taxon>
        <taxon>Euheterodonta</taxon>
        <taxon>Imparidentia</taxon>
        <taxon>Neoheterodontei</taxon>
        <taxon>Myida</taxon>
        <taxon>Myoidea</taxon>
        <taxon>Myidae</taxon>
        <taxon>Mya</taxon>
    </lineage>
</organism>
<keyword evidence="3" id="KW-0812">Transmembrane</keyword>
<name>A0ABY7FDC3_MYAAR</name>
<keyword evidence="2" id="KW-0175">Coiled coil</keyword>
<keyword evidence="5" id="KW-1185">Reference proteome</keyword>
<comment type="similarity">
    <text evidence="1">Belongs to the apolipoprotein L family.</text>
</comment>
<feature type="coiled-coil region" evidence="2">
    <location>
        <begin position="428"/>
        <end position="455"/>
    </location>
</feature>
<dbReference type="InterPro" id="IPR008405">
    <property type="entry name" value="ApoL"/>
</dbReference>
<sequence length="570" mass="64354">MDIPQTVVRFLQEDRALRVVDTRTPYHDLFVCMCDILFGDVDKAPAQLRKVIKESMINGRKEVVSMLLSLFETGNSFGNEAGTKTLQDDQKALDDLRNKLEKDILLMPYSDVQHTNVYLHCFAIFFKIDIFVASPRPKPAWRYYPSMNLTLSRELRVGSNVLQDRDGNRPGRGEVRLLMLYRGHSNTFCPIRNRGELEVPRIHGLLEVYARRLKECCPIDIEIPESFLRLFKTNISRLRQYQSVLRQIGPTFREELVRNDETYMQEPGLFQRRGIPDITVILDLVERQNDSLPRKVLYQVLVKELHLHVLENIHGNKAFEREILFIKRYRALKRLQEAIWRFQTLMHQFNDKHEELKERRLTMNKAVIGTSVTGILGGAMGIAGLVLTPFTAGLSLGLTIAGGVVGVGSGAVQGGFRINEVVKQNQTTHKMKEDLESVERDINEALREVDVYFRETSTIERQFDDSGGALQSVMSVGSILRSVHSIIGVAIAAARVGTTAAVAAASILGPVGLLFDIGFLAEAAHNTTHGGKTDAGLMIECFVAFQKIFITHYRGNSHNDADLVDHILRE</sequence>
<evidence type="ECO:0000256" key="2">
    <source>
        <dbReference type="SAM" id="Coils"/>
    </source>
</evidence>
<feature type="transmembrane region" description="Helical" evidence="3">
    <location>
        <begin position="393"/>
        <end position="416"/>
    </location>
</feature>
<reference evidence="4" key="1">
    <citation type="submission" date="2022-11" db="EMBL/GenBank/DDBJ databases">
        <title>Centuries of genome instability and evolution in soft-shell clam transmissible cancer (bioRxiv).</title>
        <authorList>
            <person name="Hart S.F.M."/>
            <person name="Yonemitsu M.A."/>
            <person name="Giersch R.M."/>
            <person name="Beal B.F."/>
            <person name="Arriagada G."/>
            <person name="Davis B.W."/>
            <person name="Ostrander E.A."/>
            <person name="Goff S.P."/>
            <person name="Metzger M.J."/>
        </authorList>
    </citation>
    <scope>NUCLEOTIDE SEQUENCE</scope>
    <source>
        <strain evidence="4">MELC-2E11</strain>
        <tissue evidence="4">Siphon/mantle</tissue>
    </source>
</reference>
<evidence type="ECO:0000313" key="4">
    <source>
        <dbReference type="EMBL" id="WAR19179.1"/>
    </source>
</evidence>
<keyword evidence="3" id="KW-1133">Transmembrane helix</keyword>
<dbReference type="EMBL" id="CP111022">
    <property type="protein sequence ID" value="WAR19179.1"/>
    <property type="molecule type" value="Genomic_DNA"/>
</dbReference>
<gene>
    <name evidence="4" type="ORF">MAR_001017</name>
</gene>
<protein>
    <submittedName>
        <fullName evidence="4">APOL3-like protein</fullName>
    </submittedName>
</protein>
<dbReference type="Pfam" id="PF05461">
    <property type="entry name" value="ApoL"/>
    <property type="match status" value="1"/>
</dbReference>
<proteinExistence type="inferred from homology"/>
<dbReference type="PANTHER" id="PTHR14096">
    <property type="entry name" value="APOLIPOPROTEIN L"/>
    <property type="match status" value="1"/>
</dbReference>
<accession>A0ABY7FDC3</accession>
<feature type="transmembrane region" description="Helical" evidence="3">
    <location>
        <begin position="366"/>
        <end position="387"/>
    </location>
</feature>
<dbReference type="PANTHER" id="PTHR14096:SF28">
    <property type="entry name" value="APOLIPOPROTEIN L, 1-RELATED"/>
    <property type="match status" value="1"/>
</dbReference>
<evidence type="ECO:0000256" key="3">
    <source>
        <dbReference type="SAM" id="Phobius"/>
    </source>
</evidence>
<keyword evidence="3" id="KW-0472">Membrane</keyword>